<dbReference type="Pfam" id="PF00963">
    <property type="entry name" value="Cohesin"/>
    <property type="match status" value="1"/>
</dbReference>
<dbReference type="GO" id="GO:0005737">
    <property type="term" value="C:cytoplasm"/>
    <property type="evidence" value="ECO:0007669"/>
    <property type="project" value="TreeGrafter"/>
</dbReference>
<dbReference type="InterPro" id="IPR026856">
    <property type="entry name" value="Sialidase_fam"/>
</dbReference>
<dbReference type="EMBL" id="WHJC01000032">
    <property type="protein sequence ID" value="MPQ42992.1"/>
    <property type="molecule type" value="Genomic_DNA"/>
</dbReference>
<dbReference type="InterPro" id="IPR004124">
    <property type="entry name" value="Glyco_hydro_33_N"/>
</dbReference>
<accession>A0A6I1ML90</accession>
<comment type="caution">
    <text evidence="11">The sequence shown here is derived from an EMBL/GenBank/DDBJ whole genome shotgun (WGS) entry which is preliminary data.</text>
</comment>
<dbReference type="Gene3D" id="2.120.10.10">
    <property type="match status" value="1"/>
</dbReference>
<evidence type="ECO:0000256" key="3">
    <source>
        <dbReference type="ARBA" id="ARBA00012733"/>
    </source>
</evidence>
<name>A0A6I1ML90_9CLOT</name>
<dbReference type="Gene3D" id="2.60.120.200">
    <property type="match status" value="1"/>
</dbReference>
<dbReference type="PROSITE" id="PS50022">
    <property type="entry name" value="FA58C_3"/>
    <property type="match status" value="1"/>
</dbReference>
<dbReference type="CDD" id="cd08547">
    <property type="entry name" value="Type_II_cohesin"/>
    <property type="match status" value="1"/>
</dbReference>
<dbReference type="InterPro" id="IPR011040">
    <property type="entry name" value="Sialidase"/>
</dbReference>
<dbReference type="PROSITE" id="PS50853">
    <property type="entry name" value="FN3"/>
    <property type="match status" value="1"/>
</dbReference>
<keyword evidence="5" id="KW-0677">Repeat</keyword>
<dbReference type="CDD" id="cd15482">
    <property type="entry name" value="Sialidase_non-viral"/>
    <property type="match status" value="1"/>
</dbReference>
<gene>
    <name evidence="11" type="ORF">GBZ86_04370</name>
</gene>
<protein>
    <recommendedName>
        <fullName evidence="3">exo-alpha-sialidase</fullName>
        <ecNumber evidence="3">3.2.1.18</ecNumber>
    </recommendedName>
</protein>
<dbReference type="AlphaFoldDB" id="A0A6I1ML90"/>
<evidence type="ECO:0000256" key="4">
    <source>
        <dbReference type="ARBA" id="ARBA00022729"/>
    </source>
</evidence>
<dbReference type="GO" id="GO:0009313">
    <property type="term" value="P:oligosaccharide catabolic process"/>
    <property type="evidence" value="ECO:0007669"/>
    <property type="project" value="TreeGrafter"/>
</dbReference>
<dbReference type="SUPFAM" id="SSF49785">
    <property type="entry name" value="Galactose-binding domain-like"/>
    <property type="match status" value="1"/>
</dbReference>
<dbReference type="Gene3D" id="2.60.40.10">
    <property type="entry name" value="Immunoglobulins"/>
    <property type="match status" value="1"/>
</dbReference>
<dbReference type="Pfam" id="PF00754">
    <property type="entry name" value="F5_F8_type_C"/>
    <property type="match status" value="1"/>
</dbReference>
<dbReference type="SUPFAM" id="SSF49384">
    <property type="entry name" value="Carbohydrate-binding domain"/>
    <property type="match status" value="1"/>
</dbReference>
<dbReference type="InterPro" id="IPR036116">
    <property type="entry name" value="FN3_sf"/>
</dbReference>
<dbReference type="Gene3D" id="2.40.220.10">
    <property type="entry name" value="Intramolecular Trans-sialidase, Domain 3"/>
    <property type="match status" value="1"/>
</dbReference>
<dbReference type="InterPro" id="IPR003961">
    <property type="entry name" value="FN3_dom"/>
</dbReference>
<evidence type="ECO:0000256" key="2">
    <source>
        <dbReference type="ARBA" id="ARBA00009348"/>
    </source>
</evidence>
<dbReference type="InterPro" id="IPR008979">
    <property type="entry name" value="Galactose-bd-like_sf"/>
</dbReference>
<dbReference type="Gene3D" id="2.60.120.260">
    <property type="entry name" value="Galactose-binding domain-like"/>
    <property type="match status" value="1"/>
</dbReference>
<feature type="compositionally biased region" description="Basic and acidic residues" evidence="8">
    <location>
        <begin position="659"/>
        <end position="679"/>
    </location>
</feature>
<dbReference type="InterPro" id="IPR036278">
    <property type="entry name" value="Sialidase_sf"/>
</dbReference>
<dbReference type="OrthoDB" id="7294637at2"/>
<evidence type="ECO:0000313" key="11">
    <source>
        <dbReference type="EMBL" id="MPQ42992.1"/>
    </source>
</evidence>
<dbReference type="CDD" id="cd00063">
    <property type="entry name" value="FN3"/>
    <property type="match status" value="1"/>
</dbReference>
<comment type="similarity">
    <text evidence="2">Belongs to the glycosyl hydrolase 33 family.</text>
</comment>
<dbReference type="EC" id="3.2.1.18" evidence="3"/>
<dbReference type="Pfam" id="PF00041">
    <property type="entry name" value="fn3"/>
    <property type="match status" value="1"/>
</dbReference>
<feature type="compositionally biased region" description="Polar residues" evidence="8">
    <location>
        <begin position="681"/>
        <end position="690"/>
    </location>
</feature>
<dbReference type="GO" id="GO:0004308">
    <property type="term" value="F:exo-alpha-sialidase activity"/>
    <property type="evidence" value="ECO:0007669"/>
    <property type="project" value="UniProtKB-EC"/>
</dbReference>
<dbReference type="SMART" id="SM00060">
    <property type="entry name" value="FN3"/>
    <property type="match status" value="1"/>
</dbReference>
<evidence type="ECO:0000256" key="6">
    <source>
        <dbReference type="ARBA" id="ARBA00022801"/>
    </source>
</evidence>
<comment type="catalytic activity">
    <reaction evidence="1">
        <text>Hydrolysis of alpha-(2-&gt;3)-, alpha-(2-&gt;6)-, alpha-(2-&gt;8)- glycosidic linkages of terminal sialic acid residues in oligosaccharides, glycoproteins, glycolipids, colominic acid and synthetic substrates.</text>
        <dbReference type="EC" id="3.2.1.18"/>
    </reaction>
</comment>
<evidence type="ECO:0000259" key="9">
    <source>
        <dbReference type="PROSITE" id="PS50022"/>
    </source>
</evidence>
<evidence type="ECO:0000256" key="8">
    <source>
        <dbReference type="SAM" id="MobiDB-lite"/>
    </source>
</evidence>
<dbReference type="InterPro" id="IPR013320">
    <property type="entry name" value="ConA-like_dom_sf"/>
</dbReference>
<dbReference type="SUPFAM" id="SSF50939">
    <property type="entry name" value="Sialidases"/>
    <property type="match status" value="1"/>
</dbReference>
<dbReference type="InterPro" id="IPR013783">
    <property type="entry name" value="Ig-like_fold"/>
</dbReference>
<dbReference type="Proteomes" id="UP000430345">
    <property type="component" value="Unassembled WGS sequence"/>
</dbReference>
<evidence type="ECO:0000256" key="7">
    <source>
        <dbReference type="ARBA" id="ARBA00023295"/>
    </source>
</evidence>
<dbReference type="SUPFAM" id="SSF49899">
    <property type="entry name" value="Concanavalin A-like lectins/glucanases"/>
    <property type="match status" value="1"/>
</dbReference>
<proteinExistence type="inferred from homology"/>
<dbReference type="InterPro" id="IPR008965">
    <property type="entry name" value="CBM2/CBM3_carb-bd_dom_sf"/>
</dbReference>
<organism evidence="11 12">
    <name type="scientific">Clostridium tarantellae</name>
    <dbReference type="NCBI Taxonomy" id="39493"/>
    <lineage>
        <taxon>Bacteria</taxon>
        <taxon>Bacillati</taxon>
        <taxon>Bacillota</taxon>
        <taxon>Clostridia</taxon>
        <taxon>Eubacteriales</taxon>
        <taxon>Clostridiaceae</taxon>
        <taxon>Clostridium</taxon>
    </lineage>
</organism>
<reference evidence="11 12" key="1">
    <citation type="submission" date="2019-10" db="EMBL/GenBank/DDBJ databases">
        <title>The Genome Sequence of Clostridium tarantellae Isolated from Fish Brain.</title>
        <authorList>
            <person name="Bano L."/>
            <person name="Kiel M."/>
            <person name="Sales G."/>
            <person name="Doxey A.C."/>
            <person name="Mansfield M.J."/>
            <person name="Schiavone M."/>
            <person name="Rossetto O."/>
            <person name="Pirazzini M."/>
            <person name="Dobrindt U."/>
            <person name="Montecucco C."/>
        </authorList>
    </citation>
    <scope>NUCLEOTIDE SEQUENCE [LARGE SCALE GENOMIC DNA]</scope>
    <source>
        <strain evidence="11 12">DSM 3997</strain>
    </source>
</reference>
<keyword evidence="12" id="KW-1185">Reference proteome</keyword>
<evidence type="ECO:0000313" key="12">
    <source>
        <dbReference type="Proteomes" id="UP000430345"/>
    </source>
</evidence>
<dbReference type="Pfam" id="PF13088">
    <property type="entry name" value="BNR_2"/>
    <property type="match status" value="1"/>
</dbReference>
<dbReference type="GO" id="GO:0016020">
    <property type="term" value="C:membrane"/>
    <property type="evidence" value="ECO:0007669"/>
    <property type="project" value="TreeGrafter"/>
</dbReference>
<dbReference type="GO" id="GO:0030246">
    <property type="term" value="F:carbohydrate binding"/>
    <property type="evidence" value="ECO:0007669"/>
    <property type="project" value="InterPro"/>
</dbReference>
<evidence type="ECO:0000256" key="1">
    <source>
        <dbReference type="ARBA" id="ARBA00000427"/>
    </source>
</evidence>
<keyword evidence="6" id="KW-0378">Hydrolase</keyword>
<dbReference type="Pfam" id="PF02973">
    <property type="entry name" value="Sialidase"/>
    <property type="match status" value="1"/>
</dbReference>
<feature type="domain" description="F5/8 type C" evidence="9">
    <location>
        <begin position="53"/>
        <end position="199"/>
    </location>
</feature>
<evidence type="ECO:0000256" key="5">
    <source>
        <dbReference type="ARBA" id="ARBA00022737"/>
    </source>
</evidence>
<dbReference type="Gene3D" id="2.60.40.680">
    <property type="match status" value="1"/>
</dbReference>
<dbReference type="SUPFAM" id="SSF49265">
    <property type="entry name" value="Fibronectin type III"/>
    <property type="match status" value="1"/>
</dbReference>
<dbReference type="InterPro" id="IPR023364">
    <property type="entry name" value="Trans_sialidase_dom3"/>
</dbReference>
<dbReference type="PANTHER" id="PTHR10628:SF30">
    <property type="entry name" value="EXO-ALPHA-SIALIDASE"/>
    <property type="match status" value="1"/>
</dbReference>
<feature type="region of interest" description="Disordered" evidence="8">
    <location>
        <begin position="659"/>
        <end position="690"/>
    </location>
</feature>
<evidence type="ECO:0000259" key="10">
    <source>
        <dbReference type="PROSITE" id="PS50853"/>
    </source>
</evidence>
<sequence length="1195" mass="131040">MGVFMKYKKLAAYITAAALIYNCVTPAMSVKATNEIKNAIYSEISSKSEMNLNKVKGKAYIENEVPRSEMTATATSEESADPASAAIDGNVDTLWHTPWNGSAALPQSLTIDLGKTRNISSLKVEPRKDSTDNGRITNYEIYAVNGEEETLISKGKWENNSSSKIVSLDTPVEAEAIKITALQGIGGWASVAEVNVYEMVGESTPLASNDNIRLVNNNSAQDISSHIDSLKNLEEGTIVTRFRLDGDGIQTLLGISNNKTNNGYFSLYVNEGRVGFEVRNQTQEGNTPDGTTNLAHEYADVALNKGFNTLALKIDKDLGYKIYLNGSLVKETSNNDAKFLDDIQGLNAAFIGKTDRNSGNEYNFNGDIDYIDIYADPLSDNYLLKETSETSKPNEDDFLPDGAYKSEPIDLFSPGDLNSNNYRIPALYTTQAGTVLASIDARITHGGDSPNNIDSAIRRKELGKDWEEGKIILDFPAAASAIDTSMIQDEETGRIFLLVTHFSEGYGFPQAKKGTGYKEIDGVKYLCLYDASGNELTIREEGKVYDKDGNITNYTVDEDKNLFENGEKVDNVLTKTSPLKVFGTSYLALIYSDDDGKTWSKPKDLNPETKEDWMKFMGTGPGRGIQIKNGAHAGRIIFPIYYTNASGFQSSAVVYSDDKGETWHRGESPNDSRNGHDQDSDTITSGNQLTECQVVEMPNGQLKMFMRNTGSYVRISTSFDGGETWHEDVEEDTALREPYCQLSVMNYSGKIDGKDAVIFANPDAGSRSNGSVKIGLINENGTYENGETRYTFDWKYNKVVKPGYYAYSCLTELPDGKIGLFYEGTPTEEMSYTEMNVDYIKYNPTEQAEAAKIESVKLVEEKEYLPGEEVSLKVKFNQSVSLMGDRKLTVNLNGKDVEFLMVKGDSPTEFIFKGTLPTELSEGAYDLVAKANEGLEIYNVYGKKLVLSEDTNLSLVLNVKSETPEVTGKVSINGNDTVKVNSDLNVNLGIESLKEGVSPYASDYTLTYDPEVFTFKETSSLVDNVLVTSKLVKDGEVRILAASLGGNGLPVGTDFINVILTAKASTEDTIVSLTNGEIADGEGTSYKLDLADKTIKVEENVVVPSEKPGKAEGLKVTETTSSTIKLDWETPSKGGAVKEYIIYKDSIEIARVSKEVTEYIVENLKANTLYGFKIVAIGEDGENGRPVAINARTSK</sequence>
<keyword evidence="4" id="KW-0732">Signal</keyword>
<dbReference type="InterPro" id="IPR000421">
    <property type="entry name" value="FA58C"/>
</dbReference>
<dbReference type="GO" id="GO:0006689">
    <property type="term" value="P:ganglioside catabolic process"/>
    <property type="evidence" value="ECO:0007669"/>
    <property type="project" value="TreeGrafter"/>
</dbReference>
<dbReference type="InterPro" id="IPR002102">
    <property type="entry name" value="Cohesin_dom"/>
</dbReference>
<keyword evidence="7" id="KW-0326">Glycosidase</keyword>
<dbReference type="GO" id="GO:0000272">
    <property type="term" value="P:polysaccharide catabolic process"/>
    <property type="evidence" value="ECO:0007669"/>
    <property type="project" value="InterPro"/>
</dbReference>
<dbReference type="PANTHER" id="PTHR10628">
    <property type="entry name" value="SIALIDASE"/>
    <property type="match status" value="1"/>
</dbReference>
<feature type="domain" description="Fibronectin type-III" evidence="10">
    <location>
        <begin position="1110"/>
        <end position="1195"/>
    </location>
</feature>